<dbReference type="SUPFAM" id="SSF51395">
    <property type="entry name" value="FMN-linked oxidoreductases"/>
    <property type="match status" value="1"/>
</dbReference>
<dbReference type="EMBL" id="MU004181">
    <property type="protein sequence ID" value="KAF2502101.1"/>
    <property type="molecule type" value="Genomic_DNA"/>
</dbReference>
<accession>A0A6A6RC07</accession>
<evidence type="ECO:0000259" key="2">
    <source>
        <dbReference type="Pfam" id="PF04898"/>
    </source>
</evidence>
<evidence type="ECO:0000313" key="3">
    <source>
        <dbReference type="EMBL" id="KAF2502101.1"/>
    </source>
</evidence>
<feature type="domain" description="Glutamate synthase central-N" evidence="2">
    <location>
        <begin position="87"/>
        <end position="129"/>
    </location>
</feature>
<gene>
    <name evidence="3" type="ORF">BU16DRAFT_554171</name>
</gene>
<name>A0A6A6RC07_9PEZI</name>
<proteinExistence type="predicted"/>
<dbReference type="GO" id="GO:0015930">
    <property type="term" value="F:glutamate synthase activity"/>
    <property type="evidence" value="ECO:0007669"/>
    <property type="project" value="InterPro"/>
</dbReference>
<feature type="compositionally biased region" description="Basic and acidic residues" evidence="1">
    <location>
        <begin position="76"/>
        <end position="86"/>
    </location>
</feature>
<evidence type="ECO:0000313" key="4">
    <source>
        <dbReference type="Proteomes" id="UP000799750"/>
    </source>
</evidence>
<organism evidence="3 4">
    <name type="scientific">Lophium mytilinum</name>
    <dbReference type="NCBI Taxonomy" id="390894"/>
    <lineage>
        <taxon>Eukaryota</taxon>
        <taxon>Fungi</taxon>
        <taxon>Dikarya</taxon>
        <taxon>Ascomycota</taxon>
        <taxon>Pezizomycotina</taxon>
        <taxon>Dothideomycetes</taxon>
        <taxon>Pleosporomycetidae</taxon>
        <taxon>Mytilinidiales</taxon>
        <taxon>Mytilinidiaceae</taxon>
        <taxon>Lophium</taxon>
    </lineage>
</organism>
<dbReference type="Gene3D" id="3.20.20.70">
    <property type="entry name" value="Aldolase class I"/>
    <property type="match status" value="1"/>
</dbReference>
<keyword evidence="4" id="KW-1185">Reference proteome</keyword>
<dbReference type="InterPro" id="IPR013785">
    <property type="entry name" value="Aldolase_TIM"/>
</dbReference>
<protein>
    <recommendedName>
        <fullName evidence="2">Glutamate synthase central-N domain-containing protein</fullName>
    </recommendedName>
</protein>
<reference evidence="3" key="1">
    <citation type="journal article" date="2020" name="Stud. Mycol.">
        <title>101 Dothideomycetes genomes: a test case for predicting lifestyles and emergence of pathogens.</title>
        <authorList>
            <person name="Haridas S."/>
            <person name="Albert R."/>
            <person name="Binder M."/>
            <person name="Bloem J."/>
            <person name="Labutti K."/>
            <person name="Salamov A."/>
            <person name="Andreopoulos B."/>
            <person name="Baker S."/>
            <person name="Barry K."/>
            <person name="Bills G."/>
            <person name="Bluhm B."/>
            <person name="Cannon C."/>
            <person name="Castanera R."/>
            <person name="Culley D."/>
            <person name="Daum C."/>
            <person name="Ezra D."/>
            <person name="Gonzalez J."/>
            <person name="Henrissat B."/>
            <person name="Kuo A."/>
            <person name="Liang C."/>
            <person name="Lipzen A."/>
            <person name="Lutzoni F."/>
            <person name="Magnuson J."/>
            <person name="Mondo S."/>
            <person name="Nolan M."/>
            <person name="Ohm R."/>
            <person name="Pangilinan J."/>
            <person name="Park H.-J."/>
            <person name="Ramirez L."/>
            <person name="Alfaro M."/>
            <person name="Sun H."/>
            <person name="Tritt A."/>
            <person name="Yoshinaga Y."/>
            <person name="Zwiers L.-H."/>
            <person name="Turgeon B."/>
            <person name="Goodwin S."/>
            <person name="Spatafora J."/>
            <person name="Crous P."/>
            <person name="Grigoriev I."/>
        </authorList>
    </citation>
    <scope>NUCLEOTIDE SEQUENCE</scope>
    <source>
        <strain evidence="3">CBS 269.34</strain>
    </source>
</reference>
<dbReference type="OrthoDB" id="4327079at2759"/>
<dbReference type="Pfam" id="PF04898">
    <property type="entry name" value="Glu_syn_central"/>
    <property type="match status" value="1"/>
</dbReference>
<evidence type="ECO:0000256" key="1">
    <source>
        <dbReference type="SAM" id="MobiDB-lite"/>
    </source>
</evidence>
<dbReference type="InterPro" id="IPR006982">
    <property type="entry name" value="Glu_synth_centr_N"/>
</dbReference>
<dbReference type="AlphaFoldDB" id="A0A6A6RC07"/>
<feature type="region of interest" description="Disordered" evidence="1">
    <location>
        <begin position="62"/>
        <end position="86"/>
    </location>
</feature>
<dbReference type="Proteomes" id="UP000799750">
    <property type="component" value="Unassembled WGS sequence"/>
</dbReference>
<sequence>MTTNYKGFLLGGKAREQKAKKKEYPLPIFPGDLLDNEESVSDAKAEKKKSAMVLDKTNGFMKDQRRSKKYRNPKTSTRDWKESWKPRSAEASEVHHMCVLVGYGADAICPYLAMECILKMQREGLIRKKLSLEQLIEN</sequence>